<sequence length="254" mass="28383">MYRRPLEDACVEDPHAPIAHYLRERRESAGLTRSALGALAGVSPALIQKIEQGTRSPTLEALTALCDALGIPDPFRDHLVSLSLSHRYDRPAPVEMAVPETELLLLNGFAYPASLQVFPTFDVLAVNEPWARQFPGLEAGTTLLEWMLLHPAARSLVVHWERQIHMSVYSFRVISPGVVPQERIDELVASCSRAPEWTKLWTTEPPPPYGIEQPELIVRHVDTGEPTVMAMHNLDFALPRRPWALVAMVPRPDA</sequence>
<dbReference type="PANTHER" id="PTHR35010">
    <property type="entry name" value="BLL4672 PROTEIN-RELATED"/>
    <property type="match status" value="1"/>
</dbReference>
<dbReference type="SUPFAM" id="SSF47413">
    <property type="entry name" value="lambda repressor-like DNA-binding domains"/>
    <property type="match status" value="1"/>
</dbReference>
<comment type="caution">
    <text evidence="2">The sequence shown here is derived from an EMBL/GenBank/DDBJ whole genome shotgun (WGS) entry which is preliminary data.</text>
</comment>
<dbReference type="Pfam" id="PF17765">
    <property type="entry name" value="MLTR_LBD"/>
    <property type="match status" value="1"/>
</dbReference>
<dbReference type="STRING" id="1824.SAMN05444423_1011474"/>
<proteinExistence type="predicted"/>
<evidence type="ECO:0000259" key="1">
    <source>
        <dbReference type="PROSITE" id="PS50943"/>
    </source>
</evidence>
<gene>
    <name evidence="2" type="ORF">NCAST_23_01180</name>
</gene>
<dbReference type="InterPro" id="IPR001387">
    <property type="entry name" value="Cro/C1-type_HTH"/>
</dbReference>
<dbReference type="AlphaFoldDB" id="U5EAH3"/>
<dbReference type="PROSITE" id="PS50943">
    <property type="entry name" value="HTH_CROC1"/>
    <property type="match status" value="1"/>
</dbReference>
<dbReference type="Pfam" id="PF13560">
    <property type="entry name" value="HTH_31"/>
    <property type="match status" value="1"/>
</dbReference>
<keyword evidence="3" id="KW-1185">Reference proteome</keyword>
<dbReference type="CDD" id="cd00093">
    <property type="entry name" value="HTH_XRE"/>
    <property type="match status" value="1"/>
</dbReference>
<dbReference type="EMBL" id="BAFO02000023">
    <property type="protein sequence ID" value="GAD84360.1"/>
    <property type="molecule type" value="Genomic_DNA"/>
</dbReference>
<dbReference type="SMART" id="SM00530">
    <property type="entry name" value="HTH_XRE"/>
    <property type="match status" value="1"/>
</dbReference>
<dbReference type="InterPro" id="IPR010982">
    <property type="entry name" value="Lambda_DNA-bd_dom_sf"/>
</dbReference>
<dbReference type="GO" id="GO:0003677">
    <property type="term" value="F:DNA binding"/>
    <property type="evidence" value="ECO:0007669"/>
    <property type="project" value="InterPro"/>
</dbReference>
<dbReference type="Gene3D" id="3.30.450.180">
    <property type="match status" value="1"/>
</dbReference>
<protein>
    <recommendedName>
        <fullName evidence="1">HTH cro/C1-type domain-containing protein</fullName>
    </recommendedName>
</protein>
<feature type="domain" description="HTH cro/C1-type" evidence="1">
    <location>
        <begin position="22"/>
        <end position="75"/>
    </location>
</feature>
<organism evidence="2 3">
    <name type="scientific">Nocardia asteroides NBRC 15531</name>
    <dbReference type="NCBI Taxonomy" id="1110697"/>
    <lineage>
        <taxon>Bacteria</taxon>
        <taxon>Bacillati</taxon>
        <taxon>Actinomycetota</taxon>
        <taxon>Actinomycetes</taxon>
        <taxon>Mycobacteriales</taxon>
        <taxon>Nocardiaceae</taxon>
        <taxon>Nocardia</taxon>
    </lineage>
</organism>
<reference evidence="2 3" key="1">
    <citation type="journal article" date="2014" name="BMC Genomics">
        <title>Genome based analysis of type-I polyketide synthase and nonribosomal peptide synthetase gene clusters in seven strains of five representative Nocardia species.</title>
        <authorList>
            <person name="Komaki H."/>
            <person name="Ichikawa N."/>
            <person name="Hosoyama A."/>
            <person name="Takahashi-Nakaguchi A."/>
            <person name="Matsuzawa T."/>
            <person name="Suzuki K."/>
            <person name="Fujita N."/>
            <person name="Gonoi T."/>
        </authorList>
    </citation>
    <scope>NUCLEOTIDE SEQUENCE [LARGE SCALE GENOMIC DNA]</scope>
    <source>
        <strain evidence="2 3">NBRC 15531</strain>
    </source>
</reference>
<evidence type="ECO:0000313" key="3">
    <source>
        <dbReference type="Proteomes" id="UP000017048"/>
    </source>
</evidence>
<evidence type="ECO:0000313" key="2">
    <source>
        <dbReference type="EMBL" id="GAD84360.1"/>
    </source>
</evidence>
<dbReference type="PANTHER" id="PTHR35010:SF2">
    <property type="entry name" value="BLL4672 PROTEIN"/>
    <property type="match status" value="1"/>
</dbReference>
<accession>U5EAH3</accession>
<dbReference type="Gene3D" id="1.10.260.40">
    <property type="entry name" value="lambda repressor-like DNA-binding domains"/>
    <property type="match status" value="1"/>
</dbReference>
<dbReference type="eggNOG" id="COG1396">
    <property type="taxonomic scope" value="Bacteria"/>
</dbReference>
<dbReference type="Proteomes" id="UP000017048">
    <property type="component" value="Unassembled WGS sequence"/>
</dbReference>
<name>U5EAH3_NOCAS</name>
<dbReference type="InterPro" id="IPR041413">
    <property type="entry name" value="MLTR_LBD"/>
</dbReference>